<feature type="compositionally biased region" description="Basic and acidic residues" evidence="1">
    <location>
        <begin position="65"/>
        <end position="76"/>
    </location>
</feature>
<evidence type="ECO:0008006" key="3">
    <source>
        <dbReference type="Google" id="ProtNLM"/>
    </source>
</evidence>
<feature type="region of interest" description="Disordered" evidence="1">
    <location>
        <begin position="1"/>
        <end position="94"/>
    </location>
</feature>
<protein>
    <recommendedName>
        <fullName evidence="3">Cytosolic protein</fullName>
    </recommendedName>
</protein>
<dbReference type="AlphaFoldDB" id="A0A1B2DKJ2"/>
<dbReference type="RefSeq" id="WP_099519378.1">
    <property type="nucleotide sequence ID" value="NZ_CP016808.1"/>
</dbReference>
<organism evidence="2">
    <name type="scientific">Paenibacillus sp. BIHB 4019</name>
    <dbReference type="NCBI Taxonomy" id="1870819"/>
    <lineage>
        <taxon>Bacteria</taxon>
        <taxon>Bacillati</taxon>
        <taxon>Bacillota</taxon>
        <taxon>Bacilli</taxon>
        <taxon>Bacillales</taxon>
        <taxon>Paenibacillaceae</taxon>
        <taxon>Paenibacillus</taxon>
    </lineage>
</organism>
<gene>
    <name evidence="2" type="ORF">BBD42_18410</name>
</gene>
<dbReference type="EMBL" id="CP016808">
    <property type="protein sequence ID" value="ANY68229.1"/>
    <property type="molecule type" value="Genomic_DNA"/>
</dbReference>
<reference evidence="2" key="1">
    <citation type="submission" date="2016-08" db="EMBL/GenBank/DDBJ databases">
        <title>Complete Genome Seqeunce of Paenibacillus sp. BIHB 4019 from tea rhizoplane.</title>
        <authorList>
            <person name="Thakur R."/>
            <person name="Swarnkar M.K."/>
            <person name="Gulati A."/>
        </authorList>
    </citation>
    <scope>NUCLEOTIDE SEQUENCE [LARGE SCALE GENOMIC DNA]</scope>
    <source>
        <strain evidence="2">BIHB4019</strain>
    </source>
</reference>
<sequence>MDGFTEEDRKRSTDVSTVESQRNDLVPEEFPEGPYAAERPGLPLGKSSPWRQDQRPNNRFSYENRSLHADLKREYPGADDAFVLSSEAEEEEQS</sequence>
<proteinExistence type="predicted"/>
<name>A0A1B2DKJ2_9BACL</name>
<feature type="compositionally biased region" description="Basic and acidic residues" evidence="1">
    <location>
        <begin position="1"/>
        <end position="13"/>
    </location>
</feature>
<accession>A0A1B2DKJ2</accession>
<evidence type="ECO:0000313" key="2">
    <source>
        <dbReference type="EMBL" id="ANY68229.1"/>
    </source>
</evidence>
<feature type="compositionally biased region" description="Polar residues" evidence="1">
    <location>
        <begin position="49"/>
        <end position="64"/>
    </location>
</feature>
<evidence type="ECO:0000256" key="1">
    <source>
        <dbReference type="SAM" id="MobiDB-lite"/>
    </source>
</evidence>